<dbReference type="Proteomes" id="UP001302676">
    <property type="component" value="Unassembled WGS sequence"/>
</dbReference>
<dbReference type="PANTHER" id="PTHR47843:SF5">
    <property type="entry name" value="BTB_POZ DOMAIN PROTEIN"/>
    <property type="match status" value="1"/>
</dbReference>
<feature type="compositionally biased region" description="Polar residues" evidence="1">
    <location>
        <begin position="76"/>
        <end position="95"/>
    </location>
</feature>
<dbReference type="InterPro" id="IPR000210">
    <property type="entry name" value="BTB/POZ_dom"/>
</dbReference>
<proteinExistence type="predicted"/>
<feature type="domain" description="BTB" evidence="2">
    <location>
        <begin position="8"/>
        <end position="75"/>
    </location>
</feature>
<reference evidence="3" key="1">
    <citation type="journal article" date="2023" name="Mol. Phylogenet. Evol.">
        <title>Genome-scale phylogeny and comparative genomics of the fungal order Sordariales.</title>
        <authorList>
            <person name="Hensen N."/>
            <person name="Bonometti L."/>
            <person name="Westerberg I."/>
            <person name="Brannstrom I.O."/>
            <person name="Guillou S."/>
            <person name="Cros-Aarteil S."/>
            <person name="Calhoun S."/>
            <person name="Haridas S."/>
            <person name="Kuo A."/>
            <person name="Mondo S."/>
            <person name="Pangilinan J."/>
            <person name="Riley R."/>
            <person name="LaButti K."/>
            <person name="Andreopoulos B."/>
            <person name="Lipzen A."/>
            <person name="Chen C."/>
            <person name="Yan M."/>
            <person name="Daum C."/>
            <person name="Ng V."/>
            <person name="Clum A."/>
            <person name="Steindorff A."/>
            <person name="Ohm R.A."/>
            <person name="Martin F."/>
            <person name="Silar P."/>
            <person name="Natvig D.O."/>
            <person name="Lalanne C."/>
            <person name="Gautier V."/>
            <person name="Ament-Velasquez S.L."/>
            <person name="Kruys A."/>
            <person name="Hutchinson M.I."/>
            <person name="Powell A.J."/>
            <person name="Barry K."/>
            <person name="Miller A.N."/>
            <person name="Grigoriev I.V."/>
            <person name="Debuchy R."/>
            <person name="Gladieux P."/>
            <person name="Hiltunen Thoren M."/>
            <person name="Johannesson H."/>
        </authorList>
    </citation>
    <scope>NUCLEOTIDE SEQUENCE</scope>
    <source>
        <strain evidence="3">CBS 141.50</strain>
    </source>
</reference>
<evidence type="ECO:0000256" key="1">
    <source>
        <dbReference type="SAM" id="MobiDB-lite"/>
    </source>
</evidence>
<dbReference type="SMART" id="SM00225">
    <property type="entry name" value="BTB"/>
    <property type="match status" value="1"/>
</dbReference>
<sequence length="211" mass="23619">LYTSQKYSDLVISCGETEYHVHKAIVCSQSDFFAKACDAGFRETQEGRIDLSDHDPRLVQIMVHYLYNFEYDAQSQHESSPSPASETSGDGTVTKDTPENLVTHAKVYALAEMYLIPGLKALAVQKFKAEIKDISASVFCAVAVEVYTSTIESEEGLRDIVVETLSRNMGWIEKEEVQDLLKSHGTLGCALLLKIRIYWTWGAYLVERHAG</sequence>
<reference evidence="3" key="2">
    <citation type="submission" date="2023-05" db="EMBL/GenBank/DDBJ databases">
        <authorList>
            <consortium name="Lawrence Berkeley National Laboratory"/>
            <person name="Steindorff A."/>
            <person name="Hensen N."/>
            <person name="Bonometti L."/>
            <person name="Westerberg I."/>
            <person name="Brannstrom I.O."/>
            <person name="Guillou S."/>
            <person name="Cros-Aarteil S."/>
            <person name="Calhoun S."/>
            <person name="Haridas S."/>
            <person name="Kuo A."/>
            <person name="Mondo S."/>
            <person name="Pangilinan J."/>
            <person name="Riley R."/>
            <person name="Labutti K."/>
            <person name="Andreopoulos B."/>
            <person name="Lipzen A."/>
            <person name="Chen C."/>
            <person name="Yanf M."/>
            <person name="Daum C."/>
            <person name="Ng V."/>
            <person name="Clum A."/>
            <person name="Ohm R."/>
            <person name="Martin F."/>
            <person name="Silar P."/>
            <person name="Natvig D."/>
            <person name="Lalanne C."/>
            <person name="Gautier V."/>
            <person name="Ament-Velasquez S.L."/>
            <person name="Kruys A."/>
            <person name="Hutchinson M.I."/>
            <person name="Powell A.J."/>
            <person name="Barry K."/>
            <person name="Miller A.N."/>
            <person name="Grigoriev I.V."/>
            <person name="Debuchy R."/>
            <person name="Gladieux P."/>
            <person name="Thoren M.H."/>
            <person name="Johannesson H."/>
        </authorList>
    </citation>
    <scope>NUCLEOTIDE SEQUENCE</scope>
    <source>
        <strain evidence="3">CBS 141.50</strain>
    </source>
</reference>
<name>A0AAN6ZLP5_9PEZI</name>
<dbReference type="SUPFAM" id="SSF54695">
    <property type="entry name" value="POZ domain"/>
    <property type="match status" value="1"/>
</dbReference>
<dbReference type="GeneID" id="87814042"/>
<gene>
    <name evidence="3" type="ORF">C8A04DRAFT_12703</name>
</gene>
<organism evidence="3 4">
    <name type="scientific">Dichotomopilus funicola</name>
    <dbReference type="NCBI Taxonomy" id="1934379"/>
    <lineage>
        <taxon>Eukaryota</taxon>
        <taxon>Fungi</taxon>
        <taxon>Dikarya</taxon>
        <taxon>Ascomycota</taxon>
        <taxon>Pezizomycotina</taxon>
        <taxon>Sordariomycetes</taxon>
        <taxon>Sordariomycetidae</taxon>
        <taxon>Sordariales</taxon>
        <taxon>Chaetomiaceae</taxon>
        <taxon>Dichotomopilus</taxon>
    </lineage>
</organism>
<dbReference type="EMBL" id="MU853590">
    <property type="protein sequence ID" value="KAK4143077.1"/>
    <property type="molecule type" value="Genomic_DNA"/>
</dbReference>
<dbReference type="InterPro" id="IPR011333">
    <property type="entry name" value="SKP1/BTB/POZ_sf"/>
</dbReference>
<dbReference type="Pfam" id="PF00651">
    <property type="entry name" value="BTB"/>
    <property type="match status" value="1"/>
</dbReference>
<keyword evidence="4" id="KW-1185">Reference proteome</keyword>
<evidence type="ECO:0000259" key="2">
    <source>
        <dbReference type="PROSITE" id="PS50097"/>
    </source>
</evidence>
<protein>
    <recommendedName>
        <fullName evidence="2">BTB domain-containing protein</fullName>
    </recommendedName>
</protein>
<feature type="non-terminal residue" evidence="3">
    <location>
        <position position="1"/>
    </location>
</feature>
<evidence type="ECO:0000313" key="4">
    <source>
        <dbReference type="Proteomes" id="UP001302676"/>
    </source>
</evidence>
<dbReference type="Gene3D" id="3.30.710.10">
    <property type="entry name" value="Potassium Channel Kv1.1, Chain A"/>
    <property type="match status" value="1"/>
</dbReference>
<comment type="caution">
    <text evidence="3">The sequence shown here is derived from an EMBL/GenBank/DDBJ whole genome shotgun (WGS) entry which is preliminary data.</text>
</comment>
<accession>A0AAN6ZLP5</accession>
<dbReference type="PROSITE" id="PS50097">
    <property type="entry name" value="BTB"/>
    <property type="match status" value="1"/>
</dbReference>
<dbReference type="AlphaFoldDB" id="A0AAN6ZLP5"/>
<evidence type="ECO:0000313" key="3">
    <source>
        <dbReference type="EMBL" id="KAK4143077.1"/>
    </source>
</evidence>
<dbReference type="RefSeq" id="XP_062636448.1">
    <property type="nucleotide sequence ID" value="XM_062777429.1"/>
</dbReference>
<feature type="region of interest" description="Disordered" evidence="1">
    <location>
        <begin position="76"/>
        <end position="97"/>
    </location>
</feature>
<dbReference type="PANTHER" id="PTHR47843">
    <property type="entry name" value="BTB DOMAIN-CONTAINING PROTEIN-RELATED"/>
    <property type="match status" value="1"/>
</dbReference>